<feature type="signal peptide" evidence="1">
    <location>
        <begin position="1"/>
        <end position="37"/>
    </location>
</feature>
<dbReference type="InterPro" id="IPR012341">
    <property type="entry name" value="6hp_glycosidase-like_sf"/>
</dbReference>
<keyword evidence="1" id="KW-0732">Signal</keyword>
<name>K5CNB2_9BACE</name>
<dbReference type="OrthoDB" id="9815108at2"/>
<sequence length="757" mass="86022">MKNNRLPYPFNPTGRRKMNRLLLCLGVWSCTFLPLTAQNTVFDPLLDASCKILPVEEATSWNSSYMWYPGQLSAHLQRIQKEKSAERCVNVGYPGNFTKDAYRTFFRKELTLSEETEICWNTTGDVTFSINGKKQNTTGKGQTVGTGTFKLMPGKHLLLFDVTTDKQLPALIVKGENAENIEKWQVSLDGQHWNLPETDARYNKPGKSPDDEQELTVSIPAKQFIIVRNATHKNGILEIGKNGCLLVDFHHLEVGSVILQASGSGRISFSVGESPEEALNEDVGSFEQKAVKTYVLTDKIQEIRLPERALRYLKISCDHPCTVASIRCDAKVWPVEFRMQFESDNEALNNLWKAGIATLHTSMHNFYLDGVKRDYLPWSMDAIISALGGDYVFGDRQVARNGISIALMPFNPKISDWGIVDYPLHALIGLKQDYLHYGDLSTSLMFKDRILQQLALYESIQDENGFLAAAPPTTGFIPGWSRKMGPDDFGIAAYGQMMLYQNFKIAAYFARLWKEHSLARHYERKAGQLGKNIITYFWDNERKAFINGYRTDGSKDDRISHHAQYWGVLTGLYPEENYPYLFDKVIPSIPFYKENISYEKGYECLAYIKAGRIKEMFALLDDVWGDWLRQGNTRFPENFSLNSPLEKQLTFYERPFGLSLCHGANGVPPIIAILHGIYGFSQSDQQISEYTLRPDLLELNWAKGRIPVKEGYINLNLTKQGNCSIEIPDNCIVRLYPGKQSKAIVWKKGGTYSFTIQ</sequence>
<dbReference type="PANTHER" id="PTHR34987:SF2">
    <property type="entry name" value="B, PUTATIVE (AFU_ORTHOLOGUE AFUA_7G05040)-RELATED"/>
    <property type="match status" value="1"/>
</dbReference>
<dbReference type="HOGENOM" id="CLU_415466_0_0_10"/>
<dbReference type="PANTHER" id="PTHR34987">
    <property type="entry name" value="C, PUTATIVE (AFU_ORTHOLOGUE AFUA_3G02880)-RELATED"/>
    <property type="match status" value="1"/>
</dbReference>
<accession>K5CNB2</accession>
<evidence type="ECO:0000259" key="2">
    <source>
        <dbReference type="Pfam" id="PF21209"/>
    </source>
</evidence>
<evidence type="ECO:0000313" key="4">
    <source>
        <dbReference type="Proteomes" id="UP000007995"/>
    </source>
</evidence>
<dbReference type="SUPFAM" id="SSF48208">
    <property type="entry name" value="Six-hairpin glycosidases"/>
    <property type="match status" value="1"/>
</dbReference>
<dbReference type="Gene3D" id="1.50.10.10">
    <property type="match status" value="1"/>
</dbReference>
<comment type="caution">
    <text evidence="3">The sequence shown here is derived from an EMBL/GenBank/DDBJ whole genome shotgun (WGS) entry which is preliminary data.</text>
</comment>
<dbReference type="InterPro" id="IPR048932">
    <property type="entry name" value="Rhamnosid-like_N_bacteroidetes"/>
</dbReference>
<evidence type="ECO:0000256" key="1">
    <source>
        <dbReference type="SAM" id="SignalP"/>
    </source>
</evidence>
<dbReference type="InterPro" id="IPR008928">
    <property type="entry name" value="6-hairpin_glycosidase_sf"/>
</dbReference>
<feature type="domain" description="Alpha-rhamnosidase-like N-terminal" evidence="2">
    <location>
        <begin position="106"/>
        <end position="314"/>
    </location>
</feature>
<proteinExistence type="predicted"/>
<dbReference type="EMBL" id="AGXW01000008">
    <property type="protein sequence ID" value="EKJ90830.1"/>
    <property type="molecule type" value="Genomic_DNA"/>
</dbReference>
<reference evidence="3 4" key="1">
    <citation type="submission" date="2012-02" db="EMBL/GenBank/DDBJ databases">
        <title>The Genome Sequence of Bacteroides finegoldii CL09T03C10.</title>
        <authorList>
            <consortium name="The Broad Institute Genome Sequencing Platform"/>
            <person name="Earl A."/>
            <person name="Ward D."/>
            <person name="Feldgarden M."/>
            <person name="Gevers D."/>
            <person name="Zitomersky N.L."/>
            <person name="Coyne M.J."/>
            <person name="Comstock L.E."/>
            <person name="Young S.K."/>
            <person name="Zeng Q."/>
            <person name="Gargeya S."/>
            <person name="Fitzgerald M."/>
            <person name="Haas B."/>
            <person name="Abouelleil A."/>
            <person name="Alvarado L."/>
            <person name="Arachchi H.M."/>
            <person name="Berlin A."/>
            <person name="Chapman S.B."/>
            <person name="Gearin G."/>
            <person name="Goldberg J."/>
            <person name="Griggs A."/>
            <person name="Gujja S."/>
            <person name="Hansen M."/>
            <person name="Heiman D."/>
            <person name="Howarth C."/>
            <person name="Larimer J."/>
            <person name="Lui A."/>
            <person name="MacDonald P.J.P."/>
            <person name="McCowen C."/>
            <person name="Montmayeur A."/>
            <person name="Murphy C."/>
            <person name="Neiman D."/>
            <person name="Pearson M."/>
            <person name="Priest M."/>
            <person name="Roberts A."/>
            <person name="Saif S."/>
            <person name="Shea T."/>
            <person name="Sisk P."/>
            <person name="Stolte C."/>
            <person name="Sykes S."/>
            <person name="Wortman J."/>
            <person name="Nusbaum C."/>
            <person name="Birren B."/>
        </authorList>
    </citation>
    <scope>NUCLEOTIDE SEQUENCE [LARGE SCALE GENOMIC DNA]</scope>
    <source>
        <strain evidence="3 4">CL09T03C10</strain>
    </source>
</reference>
<dbReference type="Pfam" id="PF21209">
    <property type="entry name" value="Bac_rhamnosid-like_N"/>
    <property type="match status" value="1"/>
</dbReference>
<organism evidence="3 4">
    <name type="scientific">Bacteroides finegoldii CL09T03C10</name>
    <dbReference type="NCBI Taxonomy" id="997888"/>
    <lineage>
        <taxon>Bacteria</taxon>
        <taxon>Pseudomonadati</taxon>
        <taxon>Bacteroidota</taxon>
        <taxon>Bacteroidia</taxon>
        <taxon>Bacteroidales</taxon>
        <taxon>Bacteroidaceae</taxon>
        <taxon>Bacteroides</taxon>
    </lineage>
</organism>
<dbReference type="Gene3D" id="2.60.120.260">
    <property type="entry name" value="Galactose-binding domain-like"/>
    <property type="match status" value="2"/>
</dbReference>
<dbReference type="RefSeq" id="WP_007762638.1">
    <property type="nucleotide sequence ID" value="NZ_AKBZ01000004.1"/>
</dbReference>
<dbReference type="AlphaFoldDB" id="K5CNB2"/>
<dbReference type="GO" id="GO:0005975">
    <property type="term" value="P:carbohydrate metabolic process"/>
    <property type="evidence" value="ECO:0007669"/>
    <property type="project" value="InterPro"/>
</dbReference>
<gene>
    <name evidence="3" type="ORF">HMPREF1057_02132</name>
</gene>
<evidence type="ECO:0000313" key="3">
    <source>
        <dbReference type="EMBL" id="EKJ90830.1"/>
    </source>
</evidence>
<dbReference type="Gene3D" id="2.60.420.10">
    <property type="entry name" value="Maltose phosphorylase, domain 3"/>
    <property type="match status" value="1"/>
</dbReference>
<dbReference type="Proteomes" id="UP000007995">
    <property type="component" value="Unassembled WGS sequence"/>
</dbReference>
<feature type="chain" id="PRO_5003885462" description="Alpha-rhamnosidase-like N-terminal domain-containing protein" evidence="1">
    <location>
        <begin position="38"/>
        <end position="757"/>
    </location>
</feature>
<protein>
    <recommendedName>
        <fullName evidence="2">Alpha-rhamnosidase-like N-terminal domain-containing protein</fullName>
    </recommendedName>
</protein>